<dbReference type="SUPFAM" id="SSF158682">
    <property type="entry name" value="TerB-like"/>
    <property type="match status" value="1"/>
</dbReference>
<dbReference type="EMBL" id="JBHSHB010000008">
    <property type="protein sequence ID" value="MFC4689870.1"/>
    <property type="molecule type" value="Genomic_DNA"/>
</dbReference>
<comment type="caution">
    <text evidence="1">The sequence shown here is derived from an EMBL/GenBank/DDBJ whole genome shotgun (WGS) entry which is preliminary data.</text>
</comment>
<evidence type="ECO:0000313" key="1">
    <source>
        <dbReference type="EMBL" id="MFC4689870.1"/>
    </source>
</evidence>
<gene>
    <name evidence="1" type="ORF">ACFO5T_05460</name>
</gene>
<keyword evidence="2" id="KW-1185">Reference proteome</keyword>
<protein>
    <recommendedName>
        <fullName evidence="3">TerB family tellurite resistance protein</fullName>
    </recommendedName>
</protein>
<name>A0ABV9L8D5_9FLAO</name>
<organism evidence="1 2">
    <name type="scientific">Dokdonia genika</name>
    <dbReference type="NCBI Taxonomy" id="308113"/>
    <lineage>
        <taxon>Bacteria</taxon>
        <taxon>Pseudomonadati</taxon>
        <taxon>Bacteroidota</taxon>
        <taxon>Flavobacteriia</taxon>
        <taxon>Flavobacteriales</taxon>
        <taxon>Flavobacteriaceae</taxon>
        <taxon>Dokdonia</taxon>
    </lineage>
</organism>
<dbReference type="RefSeq" id="WP_380032643.1">
    <property type="nucleotide sequence ID" value="NZ_JBHSHB010000008.1"/>
</dbReference>
<reference evidence="2" key="1">
    <citation type="journal article" date="2019" name="Int. J. Syst. Evol. Microbiol.">
        <title>The Global Catalogue of Microorganisms (GCM) 10K type strain sequencing project: providing services to taxonomists for standard genome sequencing and annotation.</title>
        <authorList>
            <consortium name="The Broad Institute Genomics Platform"/>
            <consortium name="The Broad Institute Genome Sequencing Center for Infectious Disease"/>
            <person name="Wu L."/>
            <person name="Ma J."/>
        </authorList>
    </citation>
    <scope>NUCLEOTIDE SEQUENCE [LARGE SCALE GENOMIC DNA]</scope>
    <source>
        <strain evidence="2">CGMCC 4.7427</strain>
    </source>
</reference>
<sequence>METTNNKDVTFYHNLGKLFYAIAAADKVVRDEEFSRLQYCVLNYWLEIDDLQDAFGTDAAYLIEIVFEGVEAFNEDPQKMFSDFLDYKDEHPHFFTIEIKNIILQTGWELARSFSGVNKSELIMLGKLELALSV</sequence>
<dbReference type="InterPro" id="IPR029024">
    <property type="entry name" value="TerB-like"/>
</dbReference>
<evidence type="ECO:0000313" key="2">
    <source>
        <dbReference type="Proteomes" id="UP001595878"/>
    </source>
</evidence>
<evidence type="ECO:0008006" key="3">
    <source>
        <dbReference type="Google" id="ProtNLM"/>
    </source>
</evidence>
<dbReference type="Proteomes" id="UP001595878">
    <property type="component" value="Unassembled WGS sequence"/>
</dbReference>
<proteinExistence type="predicted"/>
<accession>A0ABV9L8D5</accession>